<dbReference type="GO" id="GO:0006749">
    <property type="term" value="P:glutathione metabolic process"/>
    <property type="evidence" value="ECO:0007669"/>
    <property type="project" value="TreeGrafter"/>
</dbReference>
<evidence type="ECO:0000256" key="5">
    <source>
        <dbReference type="ARBA" id="ARBA00047960"/>
    </source>
</evidence>
<dbReference type="CDD" id="cd03192">
    <property type="entry name" value="GST_C_Sigma_like"/>
    <property type="match status" value="1"/>
</dbReference>
<dbReference type="Pfam" id="PF02798">
    <property type="entry name" value="GST_N"/>
    <property type="match status" value="1"/>
</dbReference>
<evidence type="ECO:0000256" key="3">
    <source>
        <dbReference type="ARBA" id="ARBA00022679"/>
    </source>
</evidence>
<dbReference type="SUPFAM" id="SSF47616">
    <property type="entry name" value="GST C-terminal domain-like"/>
    <property type="match status" value="2"/>
</dbReference>
<gene>
    <name evidence="8" type="ORF">QE152_g7718</name>
</gene>
<accession>A0AAW1M9Q3</accession>
<dbReference type="InterPro" id="IPR004046">
    <property type="entry name" value="GST_C"/>
</dbReference>
<dbReference type="EC" id="2.5.1.18" evidence="2"/>
<dbReference type="SFLD" id="SFLDS00019">
    <property type="entry name" value="Glutathione_Transferase_(cytos"/>
    <property type="match status" value="1"/>
</dbReference>
<dbReference type="InterPro" id="IPR050213">
    <property type="entry name" value="GST_superfamily"/>
</dbReference>
<dbReference type="Proteomes" id="UP001458880">
    <property type="component" value="Unassembled WGS sequence"/>
</dbReference>
<name>A0AAW1M9Q3_POPJA</name>
<dbReference type="SUPFAM" id="SSF52833">
    <property type="entry name" value="Thioredoxin-like"/>
    <property type="match status" value="1"/>
</dbReference>
<dbReference type="InterPro" id="IPR010987">
    <property type="entry name" value="Glutathione-S-Trfase_C-like"/>
</dbReference>
<dbReference type="AlphaFoldDB" id="A0AAW1M9Q3"/>
<dbReference type="SFLD" id="SFLDG01205">
    <property type="entry name" value="AMPS.1"/>
    <property type="match status" value="1"/>
</dbReference>
<comment type="caution">
    <text evidence="8">The sequence shown here is derived from an EMBL/GenBank/DDBJ whole genome shotgun (WGS) entry which is preliminary data.</text>
</comment>
<dbReference type="EMBL" id="JASPKY010000057">
    <property type="protein sequence ID" value="KAK9744507.1"/>
    <property type="molecule type" value="Genomic_DNA"/>
</dbReference>
<feature type="domain" description="GST C-terminal" evidence="7">
    <location>
        <begin position="81"/>
        <end position="230"/>
    </location>
</feature>
<dbReference type="PANTHER" id="PTHR11571:SF224">
    <property type="entry name" value="HEMATOPOIETIC PROSTAGLANDIN D SYNTHASE"/>
    <property type="match status" value="1"/>
</dbReference>
<dbReference type="InterPro" id="IPR036249">
    <property type="entry name" value="Thioredoxin-like_sf"/>
</dbReference>
<organism evidence="8 9">
    <name type="scientific">Popillia japonica</name>
    <name type="common">Japanese beetle</name>
    <dbReference type="NCBI Taxonomy" id="7064"/>
    <lineage>
        <taxon>Eukaryota</taxon>
        <taxon>Metazoa</taxon>
        <taxon>Ecdysozoa</taxon>
        <taxon>Arthropoda</taxon>
        <taxon>Hexapoda</taxon>
        <taxon>Insecta</taxon>
        <taxon>Pterygota</taxon>
        <taxon>Neoptera</taxon>
        <taxon>Endopterygota</taxon>
        <taxon>Coleoptera</taxon>
        <taxon>Polyphaga</taxon>
        <taxon>Scarabaeiformia</taxon>
        <taxon>Scarabaeidae</taxon>
        <taxon>Rutelinae</taxon>
        <taxon>Popillia</taxon>
    </lineage>
</organism>
<evidence type="ECO:0000259" key="6">
    <source>
        <dbReference type="PROSITE" id="PS50404"/>
    </source>
</evidence>
<keyword evidence="9" id="KW-1185">Reference proteome</keyword>
<evidence type="ECO:0000259" key="7">
    <source>
        <dbReference type="PROSITE" id="PS50405"/>
    </source>
</evidence>
<protein>
    <recommendedName>
        <fullName evidence="2">glutathione transferase</fullName>
        <ecNumber evidence="2">2.5.1.18</ecNumber>
    </recommendedName>
</protein>
<evidence type="ECO:0000313" key="8">
    <source>
        <dbReference type="EMBL" id="KAK9744507.1"/>
    </source>
</evidence>
<evidence type="ECO:0000313" key="9">
    <source>
        <dbReference type="Proteomes" id="UP001458880"/>
    </source>
</evidence>
<evidence type="ECO:0000256" key="2">
    <source>
        <dbReference type="ARBA" id="ARBA00012452"/>
    </source>
</evidence>
<dbReference type="InterPro" id="IPR004045">
    <property type="entry name" value="Glutathione_S-Trfase_N"/>
</dbReference>
<dbReference type="PROSITE" id="PS50404">
    <property type="entry name" value="GST_NTER"/>
    <property type="match status" value="1"/>
</dbReference>
<dbReference type="FunFam" id="1.20.1050.10:FF:000030">
    <property type="entry name" value="Glutathione S-transferase S1"/>
    <property type="match status" value="1"/>
</dbReference>
<dbReference type="InterPro" id="IPR036282">
    <property type="entry name" value="Glutathione-S-Trfase_C_sf"/>
</dbReference>
<dbReference type="Gene3D" id="1.20.1050.10">
    <property type="match status" value="1"/>
</dbReference>
<keyword evidence="3" id="KW-0808">Transferase</keyword>
<dbReference type="SFLD" id="SFLDG00363">
    <property type="entry name" value="AMPS_(cytGST):_Alpha-__Mu-__Pi"/>
    <property type="match status" value="1"/>
</dbReference>
<evidence type="ECO:0000256" key="4">
    <source>
        <dbReference type="ARBA" id="ARBA00038317"/>
    </source>
</evidence>
<sequence>MSTTKLIYFPLKGVGEPIRWLLKYGNIEYEDILIGFDDWPKIKPTTPFGQIPLYEENGKKINESIAISRYLGKKVNLIGENDWENLEIDAIVDTINDLRLKLKKYGYEKDEKIKEQVKGPLFNEIRLKLKKYGYEKDEKIKEQVKGPLFNEILPYYMERMEKIAEANNGYLAINKLTWADFYFIGILDYFNYMAEMDILKGKPVLEKLREKVTNIPAIKEWIAVRPDTWYM</sequence>
<dbReference type="CDD" id="cd03039">
    <property type="entry name" value="GST_N_Sigma_like"/>
    <property type="match status" value="1"/>
</dbReference>
<dbReference type="GO" id="GO:0004364">
    <property type="term" value="F:glutathione transferase activity"/>
    <property type="evidence" value="ECO:0007669"/>
    <property type="project" value="UniProtKB-EC"/>
</dbReference>
<dbReference type="Pfam" id="PF14497">
    <property type="entry name" value="GST_C_3"/>
    <property type="match status" value="1"/>
</dbReference>
<dbReference type="Gene3D" id="1.20.1050.130">
    <property type="match status" value="1"/>
</dbReference>
<dbReference type="InterPro" id="IPR040079">
    <property type="entry name" value="Glutathione_S-Trfase"/>
</dbReference>
<dbReference type="PANTHER" id="PTHR11571">
    <property type="entry name" value="GLUTATHIONE S-TRANSFERASE"/>
    <property type="match status" value="1"/>
</dbReference>
<reference evidence="8 9" key="1">
    <citation type="journal article" date="2024" name="BMC Genomics">
        <title>De novo assembly and annotation of Popillia japonica's genome with initial clues to its potential as an invasive pest.</title>
        <authorList>
            <person name="Cucini C."/>
            <person name="Boschi S."/>
            <person name="Funari R."/>
            <person name="Cardaioli E."/>
            <person name="Iannotti N."/>
            <person name="Marturano G."/>
            <person name="Paoli F."/>
            <person name="Bruttini M."/>
            <person name="Carapelli A."/>
            <person name="Frati F."/>
            <person name="Nardi F."/>
        </authorList>
    </citation>
    <scope>NUCLEOTIDE SEQUENCE [LARGE SCALE GENOMIC DNA]</scope>
    <source>
        <strain evidence="8">DMR45628</strain>
    </source>
</reference>
<feature type="domain" description="GST N-terminal" evidence="6">
    <location>
        <begin position="2"/>
        <end position="79"/>
    </location>
</feature>
<dbReference type="PROSITE" id="PS50405">
    <property type="entry name" value="GST_CTER"/>
    <property type="match status" value="1"/>
</dbReference>
<comment type="subunit">
    <text evidence="1">Homodimer.</text>
</comment>
<evidence type="ECO:0000256" key="1">
    <source>
        <dbReference type="ARBA" id="ARBA00011738"/>
    </source>
</evidence>
<proteinExistence type="inferred from homology"/>
<comment type="similarity">
    <text evidence="4">Belongs to the GST superfamily. Sigma family.</text>
</comment>
<comment type="catalytic activity">
    <reaction evidence="5">
        <text>RX + glutathione = an S-substituted glutathione + a halide anion + H(+)</text>
        <dbReference type="Rhea" id="RHEA:16437"/>
        <dbReference type="ChEBI" id="CHEBI:15378"/>
        <dbReference type="ChEBI" id="CHEBI:16042"/>
        <dbReference type="ChEBI" id="CHEBI:17792"/>
        <dbReference type="ChEBI" id="CHEBI:57925"/>
        <dbReference type="ChEBI" id="CHEBI:90779"/>
        <dbReference type="EC" id="2.5.1.18"/>
    </reaction>
</comment>